<dbReference type="AlphaFoldDB" id="A0A9P4M596"/>
<dbReference type="InterPro" id="IPR023753">
    <property type="entry name" value="FAD/NAD-binding_dom"/>
</dbReference>
<gene>
    <name evidence="3" type="ORF">NA57DRAFT_76620</name>
</gene>
<evidence type="ECO:0000313" key="4">
    <source>
        <dbReference type="Proteomes" id="UP000799772"/>
    </source>
</evidence>
<dbReference type="SUPFAM" id="SSF51905">
    <property type="entry name" value="FAD/NAD(P)-binding domain"/>
    <property type="match status" value="2"/>
</dbReference>
<dbReference type="PANTHER" id="PTHR43539">
    <property type="entry name" value="FLAVIN-BINDING MONOOXYGENASE-LIKE PROTEIN (AFU_ORTHOLOGUE AFUA_4G09220)"/>
    <property type="match status" value="1"/>
</dbReference>
<proteinExistence type="predicted"/>
<protein>
    <submittedName>
        <fullName evidence="3">Flavin-containing monooxygenase</fullName>
    </submittedName>
</protein>
<keyword evidence="3" id="KW-0503">Monooxygenase</keyword>
<comment type="caution">
    <text evidence="3">The sequence shown here is derived from an EMBL/GenBank/DDBJ whole genome shotgun (WGS) entry which is preliminary data.</text>
</comment>
<dbReference type="InterPro" id="IPR036188">
    <property type="entry name" value="FAD/NAD-bd_sf"/>
</dbReference>
<organism evidence="3 4">
    <name type="scientific">Rhizodiscina lignyota</name>
    <dbReference type="NCBI Taxonomy" id="1504668"/>
    <lineage>
        <taxon>Eukaryota</taxon>
        <taxon>Fungi</taxon>
        <taxon>Dikarya</taxon>
        <taxon>Ascomycota</taxon>
        <taxon>Pezizomycotina</taxon>
        <taxon>Dothideomycetes</taxon>
        <taxon>Pleosporomycetidae</taxon>
        <taxon>Aulographales</taxon>
        <taxon>Rhizodiscinaceae</taxon>
        <taxon>Rhizodiscina</taxon>
    </lineage>
</organism>
<feature type="domain" description="FAD/NAD(P)-binding" evidence="2">
    <location>
        <begin position="214"/>
        <end position="422"/>
    </location>
</feature>
<keyword evidence="4" id="KW-1185">Reference proteome</keyword>
<dbReference type="GO" id="GO:0050660">
    <property type="term" value="F:flavin adenine dinucleotide binding"/>
    <property type="evidence" value="ECO:0007669"/>
    <property type="project" value="TreeGrafter"/>
</dbReference>
<sequence length="634" mass="70159">MKADKVPAVPVSNLPGKLPREVIPDGIDFQAVLSGLVNKLNYKIDHTFFREDSWWRDLCSLTGSLRALHGAKTIAAAWAERTAVHMPVDFKFMPGSIRVIKRPDVGWIQGMYQFSTTGPTPGRCSGIIGAVPPKEGEKDWKCWMLATVLEQNDGMPNVDVYDPIAPSVLPGDKEQIQAKTARKKTAAPIYSTDIKRDINGPTGYEIPPDRTHFDAVVVGGGQAGLCILGRLKAGGVHNCIALEKYNSIGGNWQDRYDSVKLHTSKDISQLPFGKVFPREDPYYLGKKHIVKGYQTFCEQFRLHSNLWLATTLKRATYNEGHDVWVLELEQPRKCFTITCRHLVLAIGGGGSIPKTPNIPNREVFQGTDLHSIAYMNAWPWKGKKVVIIGTANTGHDIAEDCLEAGVKSVTLVQRNPTCIVPAEYQRDAIEPLYNADTNIELADRGFQGVPCAVTRLLANEGLNGHARNDPERFEALERRGFKVIKDIDFVHILYERLGGHYMDVGASALVADGSIKVKSGASIKSFTETGLAFDDGDHLEADIVLYATGFDINSRDQIAALIGEEMEQKTEDQWKCDKEGEMRGLWRPIGHPTIWYAGGGIGQTRFYSRFLALQIQADLAGKTLPIYLDTPDVA</sequence>
<keyword evidence="1" id="KW-0560">Oxidoreductase</keyword>
<accession>A0A9P4M596</accession>
<dbReference type="PANTHER" id="PTHR43539:SF68">
    <property type="entry name" value="FLAVIN-BINDING MONOOXYGENASE-LIKE PROTEIN (AFU_ORTHOLOGUE AFUA_4G09220)"/>
    <property type="match status" value="1"/>
</dbReference>
<dbReference type="Gene3D" id="3.50.50.60">
    <property type="entry name" value="FAD/NAD(P)-binding domain"/>
    <property type="match status" value="1"/>
</dbReference>
<evidence type="ECO:0000256" key="1">
    <source>
        <dbReference type="ARBA" id="ARBA00023002"/>
    </source>
</evidence>
<dbReference type="OrthoDB" id="74360at2759"/>
<dbReference type="Proteomes" id="UP000799772">
    <property type="component" value="Unassembled WGS sequence"/>
</dbReference>
<dbReference type="GO" id="GO:0004497">
    <property type="term" value="F:monooxygenase activity"/>
    <property type="evidence" value="ECO:0007669"/>
    <property type="project" value="UniProtKB-KW"/>
</dbReference>
<evidence type="ECO:0000259" key="2">
    <source>
        <dbReference type="Pfam" id="PF07992"/>
    </source>
</evidence>
<name>A0A9P4M596_9PEZI</name>
<dbReference type="Pfam" id="PF07992">
    <property type="entry name" value="Pyr_redox_2"/>
    <property type="match status" value="1"/>
</dbReference>
<dbReference type="InterPro" id="IPR050982">
    <property type="entry name" value="Auxin_biosynth/cation_transpt"/>
</dbReference>
<reference evidence="3" key="1">
    <citation type="journal article" date="2020" name="Stud. Mycol.">
        <title>101 Dothideomycetes genomes: a test case for predicting lifestyles and emergence of pathogens.</title>
        <authorList>
            <person name="Haridas S."/>
            <person name="Albert R."/>
            <person name="Binder M."/>
            <person name="Bloem J."/>
            <person name="Labutti K."/>
            <person name="Salamov A."/>
            <person name="Andreopoulos B."/>
            <person name="Baker S."/>
            <person name="Barry K."/>
            <person name="Bills G."/>
            <person name="Bluhm B."/>
            <person name="Cannon C."/>
            <person name="Castanera R."/>
            <person name="Culley D."/>
            <person name="Daum C."/>
            <person name="Ezra D."/>
            <person name="Gonzalez J."/>
            <person name="Henrissat B."/>
            <person name="Kuo A."/>
            <person name="Liang C."/>
            <person name="Lipzen A."/>
            <person name="Lutzoni F."/>
            <person name="Magnuson J."/>
            <person name="Mondo S."/>
            <person name="Nolan M."/>
            <person name="Ohm R."/>
            <person name="Pangilinan J."/>
            <person name="Park H.-J."/>
            <person name="Ramirez L."/>
            <person name="Alfaro M."/>
            <person name="Sun H."/>
            <person name="Tritt A."/>
            <person name="Yoshinaga Y."/>
            <person name="Zwiers L.-H."/>
            <person name="Turgeon B."/>
            <person name="Goodwin S."/>
            <person name="Spatafora J."/>
            <person name="Crous P."/>
            <person name="Grigoriev I."/>
        </authorList>
    </citation>
    <scope>NUCLEOTIDE SEQUENCE</scope>
    <source>
        <strain evidence="3">CBS 133067</strain>
    </source>
</reference>
<dbReference type="EMBL" id="ML978127">
    <property type="protein sequence ID" value="KAF2097813.1"/>
    <property type="molecule type" value="Genomic_DNA"/>
</dbReference>
<evidence type="ECO:0000313" key="3">
    <source>
        <dbReference type="EMBL" id="KAF2097813.1"/>
    </source>
</evidence>